<sequence length="1130" mass="123764">MSERQHTPRVLVLVENLSVPFDRRVWQECSALVDAGYDVVVICPMGIGRDAEPEVVLDGVRILRYPLRAASAGPAGYVREYGTALWHTARLALRVRREGRIDAVHACNPPDLLLPAVLPLKFLGAKFVFDQHDLVPELFLSRFPDGGRWLLQVALLCERLTFALADAVISTNESYRQVAIDRGRKDPALVQVVRSAPDLERFTPTDADPDLRRGKRHLAAYLGVMGPQDGIDYALRALAHVRHDLGRDDLHTIFMGSGDCFDEVRELCTRLGLDQCVEFTGRVPDEFVQRCLSTADVCLAPDPRTPLNDVSSMNKIVEYMAIGRPIVAFDLVEAQVSAGGAAVYVPADDELAFAKCIDELLGDPHRRQVMGEIGRARVEGELSWAHSQRNLTDFYARIAPVPSSMGEQRGTHGGRGSTVTMGRLGWYATRARMMGPREVGWRIAKVAGGSTRTLTSRVRARGVLSDPTGSAWGRAFRNFRDATDRPVVLDRARAAAIARELPDEASAVVRAADAARDGTFAFFGNPPVRFPGRIDWNLDPRTGCRWPDRPAARINHRTHRGDAKWIWELNRLQHLPWLAQAWLFTGDETYAEAALDQLDSWLDQNPTGRGIAWRGGFEAGLRAISVAIAVQGLRDSSAMTLERYRRIVTMLAESAELCWRDRSRFSSANNHLLGELAGAATVGILFPELAGAQRWERRALAALAREADRQILPDGSGAEQSSVYLMFSAQLLLVPAALLQLRGDRPPAAIRAAVERSAGYLADLVGDGDPLPRYGDEDGGFALRLHPEPVDTLERHLALVGGTTGGPLAASADLPARWLTAPGADRAPRTEVRTGSWYAPQGGVVVLRRPKQRIMMDVGPLGYLSLAAHGHADALAVTIAADGRDLVGDPGTGSYYAEPSWRAAFRRTRMHATVEVDGLDQSVAGGPFMWTRHAATSVRGIDLARGVVEAEHDGYTRLDDPVRHRRYLVAPPEQDWALVLDLLEGTGQHRFRTSWPLHPDLGVEDHGTTQVVERDGSAVLQVVTTSTAAMRPYRARGDDDEGLGWWSPRFESRTPAWLIGAVVESAECPVAIATVLTVSEDRELRVKDLSIARDESGGVEVTWTDGTTRPAVRVDTGTPGAVAYSLPVLA</sequence>
<dbReference type="InterPro" id="IPR012480">
    <property type="entry name" value="Hepar_II_III_C"/>
</dbReference>
<dbReference type="GO" id="GO:0042597">
    <property type="term" value="C:periplasmic space"/>
    <property type="evidence" value="ECO:0007669"/>
    <property type="project" value="UniProtKB-SubCell"/>
</dbReference>
<dbReference type="RefSeq" id="WP_212612624.1">
    <property type="nucleotide sequence ID" value="NZ_VIWU01000001.1"/>
</dbReference>
<evidence type="ECO:0000259" key="7">
    <source>
        <dbReference type="Pfam" id="PF07940"/>
    </source>
</evidence>
<keyword evidence="6" id="KW-0456">Lyase</keyword>
<dbReference type="Gene3D" id="2.70.98.70">
    <property type="match status" value="1"/>
</dbReference>
<name>A0A561SVV5_9PSEU</name>
<evidence type="ECO:0000313" key="11">
    <source>
        <dbReference type="Proteomes" id="UP000321261"/>
    </source>
</evidence>
<dbReference type="GO" id="GO:0016829">
    <property type="term" value="F:lyase activity"/>
    <property type="evidence" value="ECO:0007669"/>
    <property type="project" value="UniProtKB-KW"/>
</dbReference>
<keyword evidence="11" id="KW-1185">Reference proteome</keyword>
<keyword evidence="2" id="KW-0328">Glycosyltransferase</keyword>
<gene>
    <name evidence="10" type="ORF">FHX44_114897</name>
</gene>
<feature type="domain" description="Glycosyltransferase subfamily 4-like N-terminal" evidence="8">
    <location>
        <begin position="23"/>
        <end position="201"/>
    </location>
</feature>
<feature type="domain" description="Heparin-sulfate lyase N-terminal" evidence="9">
    <location>
        <begin position="526"/>
        <end position="728"/>
    </location>
</feature>
<comment type="subcellular location">
    <subcellularLocation>
        <location evidence="1">Periplasm</location>
    </subcellularLocation>
</comment>
<dbReference type="InterPro" id="IPR008929">
    <property type="entry name" value="Chondroitin_lyas"/>
</dbReference>
<dbReference type="Pfam" id="PF07940">
    <property type="entry name" value="Hepar_II_III_C"/>
    <property type="match status" value="1"/>
</dbReference>
<dbReference type="InterPro" id="IPR028098">
    <property type="entry name" value="Glyco_trans_4-like_N"/>
</dbReference>
<feature type="domain" description="Heparinase II/III-like C-terminal" evidence="7">
    <location>
        <begin position="833"/>
        <end position="1054"/>
    </location>
</feature>
<evidence type="ECO:0000259" key="8">
    <source>
        <dbReference type="Pfam" id="PF13439"/>
    </source>
</evidence>
<evidence type="ECO:0000256" key="4">
    <source>
        <dbReference type="ARBA" id="ARBA00022729"/>
    </source>
</evidence>
<comment type="caution">
    <text evidence="10">The sequence shown here is derived from an EMBL/GenBank/DDBJ whole genome shotgun (WGS) entry which is preliminary data.</text>
</comment>
<organism evidence="10 11">
    <name type="scientific">Pseudonocardia hierapolitana</name>
    <dbReference type="NCBI Taxonomy" id="1128676"/>
    <lineage>
        <taxon>Bacteria</taxon>
        <taxon>Bacillati</taxon>
        <taxon>Actinomycetota</taxon>
        <taxon>Actinomycetes</taxon>
        <taxon>Pseudonocardiales</taxon>
        <taxon>Pseudonocardiaceae</taxon>
        <taxon>Pseudonocardia</taxon>
    </lineage>
</organism>
<dbReference type="Pfam" id="PF16889">
    <property type="entry name" value="Hepar_II_III_N"/>
    <property type="match status" value="1"/>
</dbReference>
<keyword evidence="4" id="KW-0732">Signal</keyword>
<dbReference type="Proteomes" id="UP000321261">
    <property type="component" value="Unassembled WGS sequence"/>
</dbReference>
<proteinExistence type="predicted"/>
<dbReference type="Pfam" id="PF13692">
    <property type="entry name" value="Glyco_trans_1_4"/>
    <property type="match status" value="1"/>
</dbReference>
<dbReference type="PANTHER" id="PTHR39210:SF1">
    <property type="entry name" value="HEPARIN-SULFATE LYASE"/>
    <property type="match status" value="1"/>
</dbReference>
<evidence type="ECO:0000256" key="1">
    <source>
        <dbReference type="ARBA" id="ARBA00004418"/>
    </source>
</evidence>
<dbReference type="AlphaFoldDB" id="A0A561SVV5"/>
<evidence type="ECO:0000256" key="5">
    <source>
        <dbReference type="ARBA" id="ARBA00022764"/>
    </source>
</evidence>
<reference evidence="10 11" key="1">
    <citation type="submission" date="2019-06" db="EMBL/GenBank/DDBJ databases">
        <title>Sequencing the genomes of 1000 actinobacteria strains.</title>
        <authorList>
            <person name="Klenk H.-P."/>
        </authorList>
    </citation>
    <scope>NUCLEOTIDE SEQUENCE [LARGE SCALE GENOMIC DNA]</scope>
    <source>
        <strain evidence="10 11">DSM 45671</strain>
    </source>
</reference>
<keyword evidence="5" id="KW-0574">Periplasm</keyword>
<accession>A0A561SVV5</accession>
<evidence type="ECO:0000256" key="6">
    <source>
        <dbReference type="ARBA" id="ARBA00023239"/>
    </source>
</evidence>
<dbReference type="GO" id="GO:0016757">
    <property type="term" value="F:glycosyltransferase activity"/>
    <property type="evidence" value="ECO:0007669"/>
    <property type="project" value="UniProtKB-KW"/>
</dbReference>
<keyword evidence="3 10" id="KW-0808">Transferase</keyword>
<evidence type="ECO:0000313" key="10">
    <source>
        <dbReference type="EMBL" id="TWF78971.1"/>
    </source>
</evidence>
<evidence type="ECO:0000256" key="2">
    <source>
        <dbReference type="ARBA" id="ARBA00022676"/>
    </source>
</evidence>
<dbReference type="PANTHER" id="PTHR39210">
    <property type="entry name" value="HEPARIN-SULFATE LYASE"/>
    <property type="match status" value="1"/>
</dbReference>
<dbReference type="SUPFAM" id="SSF48230">
    <property type="entry name" value="Chondroitin AC/alginate lyase"/>
    <property type="match status" value="1"/>
</dbReference>
<dbReference type="InterPro" id="IPR031680">
    <property type="entry name" value="Hepar_II_III_N"/>
</dbReference>
<evidence type="ECO:0000259" key="9">
    <source>
        <dbReference type="Pfam" id="PF16889"/>
    </source>
</evidence>
<evidence type="ECO:0000256" key="3">
    <source>
        <dbReference type="ARBA" id="ARBA00022679"/>
    </source>
</evidence>
<dbReference type="Gene3D" id="1.50.10.100">
    <property type="entry name" value="Chondroitin AC/alginate lyase"/>
    <property type="match status" value="1"/>
</dbReference>
<dbReference type="EMBL" id="VIWU01000001">
    <property type="protein sequence ID" value="TWF78971.1"/>
    <property type="molecule type" value="Genomic_DNA"/>
</dbReference>
<protein>
    <submittedName>
        <fullName evidence="10">Glycosyltransferase involved in cell wall biosynthesis</fullName>
    </submittedName>
</protein>
<dbReference type="SUPFAM" id="SSF53756">
    <property type="entry name" value="UDP-Glycosyltransferase/glycogen phosphorylase"/>
    <property type="match status" value="1"/>
</dbReference>
<dbReference type="Pfam" id="PF13439">
    <property type="entry name" value="Glyco_transf_4"/>
    <property type="match status" value="1"/>
</dbReference>
<dbReference type="Gene3D" id="3.40.50.2000">
    <property type="entry name" value="Glycogen Phosphorylase B"/>
    <property type="match status" value="2"/>
</dbReference>
<dbReference type="CDD" id="cd03794">
    <property type="entry name" value="GT4_WbuB-like"/>
    <property type="match status" value="1"/>
</dbReference>